<dbReference type="GO" id="GO:0031175">
    <property type="term" value="P:neuron projection development"/>
    <property type="evidence" value="ECO:0007669"/>
    <property type="project" value="TreeGrafter"/>
</dbReference>
<dbReference type="FunCoup" id="A0A3Q1HWG6">
    <property type="interactions" value="759"/>
</dbReference>
<reference evidence="4" key="1">
    <citation type="submission" date="2021-04" db="EMBL/GenBank/DDBJ databases">
        <authorList>
            <consortium name="Wellcome Sanger Institute Data Sharing"/>
        </authorList>
    </citation>
    <scope>NUCLEOTIDE SEQUENCE [LARGE SCALE GENOMIC DNA]</scope>
</reference>
<gene>
    <name evidence="4" type="primary">NCDN</name>
</gene>
<dbReference type="PANTHER" id="PTHR13109:SF7">
    <property type="entry name" value="NEUROCHONDRIN"/>
    <property type="match status" value="1"/>
</dbReference>
<dbReference type="Proteomes" id="UP000265040">
    <property type="component" value="Chromosome 11"/>
</dbReference>
<protein>
    <recommendedName>
        <fullName evidence="2">Neurochondrin</fullName>
    </recommendedName>
</protein>
<sequence length="812" mass="88010">MADSSDVTPVVSGHTPGKEEHGGGEGGGDSERDAGGGGGLTEAQREVLERCLHALRHAKNDSHTLAALLLITRLCPASQLDKPTLRCVFEAVGLNLPARLLVTAVRGGESSGLPPHELLSLGTALLAALSTDPDMASHPHLLSTIPLLLGILANGPVSNQQKQPQDQAEEIPDCKVQSADSSNLESNSAEESKTGKQKSDDSSASNGVSASKETSASSKLDEAMAADCYQVLTAVCALPRGPDQLLSRGAVPALCQAVEQNQTFSCEKGLALLGCLLTGKTKDKAWSKHPVELLTLLVRLSKDFCQSKDQTRLDMCSQLVQFLPPVGVALEGEQLKDVVSRVWGVLRPMVQAKLTAKQIGPILVLSACLLDLYGWELVGPPKVCCLLVNRACVEVRLGLEEPPGDEMSPELQHTLTGCYRIMEAAIEQACSVGLSTTAASPQSSISSLSLQQSRQVLGVLEEAFSAVMYYLQQVNPSRYEDPFVFATFRSLCSWLAEETSCLKEEVTRLLPFLIGYSRRHLQDESPERRLSDWMTEMSVSVERESWTGTEPLRYLLPALCHLSAEEGPRKVLLTLDTPALLVDFLSQTWTSLKGKSGVVSARDPSMETACSALLNFTVTEPERVRKDPCFRTLEALLSETLPVLVHKSHLLVLAANYCTLGLMMGRLKSSESGSVEAGQRRFFSAALRFLRSALDSGSSYAPVKVSHSWEESWDEAAELWRLGLQALGGCVRSQPWVTTLVREEGWLKHILTMLGQCSALPDKHTQEALEEALCAMAEQCPLCKQEIGDMMVRNDKGALNGMRNLKKSVGVK</sequence>
<dbReference type="STRING" id="64144.ENSATEP00000009398"/>
<feature type="compositionally biased region" description="Low complexity" evidence="3">
    <location>
        <begin position="178"/>
        <end position="189"/>
    </location>
</feature>
<evidence type="ECO:0000313" key="4">
    <source>
        <dbReference type="Ensembl" id="ENSATEP00000009398.1"/>
    </source>
</evidence>
<accession>A0A3Q1HWG6</accession>
<dbReference type="OrthoDB" id="8186546at2759"/>
<dbReference type="GO" id="GO:0048168">
    <property type="term" value="P:regulation of neuronal synaptic plasticity"/>
    <property type="evidence" value="ECO:0007669"/>
    <property type="project" value="TreeGrafter"/>
</dbReference>
<dbReference type="RefSeq" id="XP_026205731.1">
    <property type="nucleotide sequence ID" value="XM_026349946.1"/>
</dbReference>
<dbReference type="InterPro" id="IPR011989">
    <property type="entry name" value="ARM-like"/>
</dbReference>
<dbReference type="PANTHER" id="PTHR13109">
    <property type="entry name" value="NEUROCHONDRIN"/>
    <property type="match status" value="1"/>
</dbReference>
<comment type="similarity">
    <text evidence="1">Belongs to the neurochondrin family.</text>
</comment>
<reference evidence="4" key="2">
    <citation type="submission" date="2025-08" db="UniProtKB">
        <authorList>
            <consortium name="Ensembl"/>
        </authorList>
    </citation>
    <scope>IDENTIFICATION</scope>
</reference>
<feature type="compositionally biased region" description="Basic and acidic residues" evidence="3">
    <location>
        <begin position="190"/>
        <end position="201"/>
    </location>
</feature>
<dbReference type="Pfam" id="PF05536">
    <property type="entry name" value="Neurochondrin"/>
    <property type="match status" value="2"/>
</dbReference>
<dbReference type="SUPFAM" id="SSF48371">
    <property type="entry name" value="ARM repeat"/>
    <property type="match status" value="1"/>
</dbReference>
<dbReference type="RefSeq" id="XP_026205732.1">
    <property type="nucleotide sequence ID" value="XM_026349947.1"/>
</dbReference>
<dbReference type="InParanoid" id="A0A3Q1HWG6"/>
<feature type="compositionally biased region" description="Basic and acidic residues" evidence="3">
    <location>
        <begin position="16"/>
        <end position="34"/>
    </location>
</feature>
<dbReference type="OMA" id="IVHYKKP"/>
<reference evidence="4" key="3">
    <citation type="submission" date="2025-09" db="UniProtKB">
        <authorList>
            <consortium name="Ensembl"/>
        </authorList>
    </citation>
    <scope>IDENTIFICATION</scope>
</reference>
<dbReference type="AlphaFoldDB" id="A0A3Q1HWG6"/>
<feature type="region of interest" description="Disordered" evidence="3">
    <location>
        <begin position="158"/>
        <end position="216"/>
    </location>
</feature>
<feature type="compositionally biased region" description="Polar residues" evidence="3">
    <location>
        <begin position="202"/>
        <end position="216"/>
    </location>
</feature>
<evidence type="ECO:0000256" key="2">
    <source>
        <dbReference type="ARBA" id="ARBA00018324"/>
    </source>
</evidence>
<evidence type="ECO:0000313" key="5">
    <source>
        <dbReference type="Proteomes" id="UP000265040"/>
    </source>
</evidence>
<dbReference type="GO" id="GO:0030425">
    <property type="term" value="C:dendrite"/>
    <property type="evidence" value="ECO:0007669"/>
    <property type="project" value="TreeGrafter"/>
</dbReference>
<keyword evidence="5" id="KW-1185">Reference proteome</keyword>
<dbReference type="Gene3D" id="1.25.10.10">
    <property type="entry name" value="Leucine-rich Repeat Variant"/>
    <property type="match status" value="1"/>
</dbReference>
<evidence type="ECO:0000256" key="3">
    <source>
        <dbReference type="SAM" id="MobiDB-lite"/>
    </source>
</evidence>
<dbReference type="InterPro" id="IPR008709">
    <property type="entry name" value="Neurochondrin"/>
</dbReference>
<dbReference type="GeneTree" id="ENSGT00390000013601"/>
<evidence type="ECO:0000256" key="1">
    <source>
        <dbReference type="ARBA" id="ARBA00006927"/>
    </source>
</evidence>
<dbReference type="InterPro" id="IPR016024">
    <property type="entry name" value="ARM-type_fold"/>
</dbReference>
<name>A0A3Q1HWG6_ANATE</name>
<dbReference type="GeneID" id="113155314"/>
<dbReference type="Ensembl" id="ENSATET00000009558.3">
    <property type="protein sequence ID" value="ENSATEP00000009398.1"/>
    <property type="gene ID" value="ENSATEG00000006619.3"/>
</dbReference>
<proteinExistence type="inferred from homology"/>
<feature type="region of interest" description="Disordered" evidence="3">
    <location>
        <begin position="1"/>
        <end position="40"/>
    </location>
</feature>
<organism evidence="4 5">
    <name type="scientific">Anabas testudineus</name>
    <name type="common">Climbing perch</name>
    <name type="synonym">Anthias testudineus</name>
    <dbReference type="NCBI Taxonomy" id="64144"/>
    <lineage>
        <taxon>Eukaryota</taxon>
        <taxon>Metazoa</taxon>
        <taxon>Chordata</taxon>
        <taxon>Craniata</taxon>
        <taxon>Vertebrata</taxon>
        <taxon>Euteleostomi</taxon>
        <taxon>Actinopterygii</taxon>
        <taxon>Neopterygii</taxon>
        <taxon>Teleostei</taxon>
        <taxon>Neoteleostei</taxon>
        <taxon>Acanthomorphata</taxon>
        <taxon>Anabantaria</taxon>
        <taxon>Anabantiformes</taxon>
        <taxon>Anabantoidei</taxon>
        <taxon>Anabantidae</taxon>
        <taxon>Anabas</taxon>
    </lineage>
</organism>